<keyword evidence="2" id="KW-1185">Reference proteome</keyword>
<name>A0ABX8QU99_9ACTN</name>
<sequence>MEVQQRPKWAERIQAERERRGWGKFEMARRLLRAIGVEPTYQKVKHLARQMARWEAGQHFPRDWADVYANVFGVQREELFGWEVGVPSPMGTVKASPSGDPGSDEVRRRAAMQLFTTLSAGAAVAPANIDQVLAGIEAALDDHLDIDEWDAIVHEYGLQLPLRPPGAFINDISADIVAVGVLLKRRLPEDDRTGLLRIGAGLSSLLATTQADVGNASAARSCAATARRAADASGDVRLRAWVRGRAAQEGAWACRPPSVVTALAKEAIQIGGENPWPGVACAQAARAYAAAQCGDTVQAEIALRKLEAITERLPTQEVTALNFGEPKLRWAQAYAFTWTGSSQYKDAIPQALALYPPSVRGAVANLKLMHATELVRQHYIDDGLEKAIRTLQNGPTSTSRISIATKVIEALPDKARDLPAAQELRNLLTTAA</sequence>
<dbReference type="Proteomes" id="UP001049518">
    <property type="component" value="Chromosome"/>
</dbReference>
<reference evidence="1" key="1">
    <citation type="submission" date="2020-07" db="EMBL/GenBank/DDBJ databases">
        <authorList>
            <person name="Tarantini F.S."/>
            <person name="Hong K.W."/>
            <person name="Chan K.G."/>
        </authorList>
    </citation>
    <scope>NUCLEOTIDE SEQUENCE</scope>
    <source>
        <strain evidence="1">32-07</strain>
    </source>
</reference>
<evidence type="ECO:0000313" key="1">
    <source>
        <dbReference type="EMBL" id="QXJ22321.1"/>
    </source>
</evidence>
<accession>A0ABX8QU99</accession>
<gene>
    <name evidence="1" type="ORF">AGRA3207_003306</name>
</gene>
<evidence type="ECO:0000313" key="2">
    <source>
        <dbReference type="Proteomes" id="UP001049518"/>
    </source>
</evidence>
<organism evidence="1 2">
    <name type="scientific">Actinomadura graeca</name>
    <dbReference type="NCBI Taxonomy" id="2750812"/>
    <lineage>
        <taxon>Bacteria</taxon>
        <taxon>Bacillati</taxon>
        <taxon>Actinomycetota</taxon>
        <taxon>Actinomycetes</taxon>
        <taxon>Streptosporangiales</taxon>
        <taxon>Thermomonosporaceae</taxon>
        <taxon>Actinomadura</taxon>
    </lineage>
</organism>
<dbReference type="RefSeq" id="WP_231335545.1">
    <property type="nucleotide sequence ID" value="NZ_CP059572.1"/>
</dbReference>
<dbReference type="EMBL" id="CP059572">
    <property type="protein sequence ID" value="QXJ22321.1"/>
    <property type="molecule type" value="Genomic_DNA"/>
</dbReference>
<proteinExistence type="predicted"/>
<protein>
    <submittedName>
        <fullName evidence="1">XRE family transcriptional regulator</fullName>
    </submittedName>
</protein>